<evidence type="ECO:0000259" key="5">
    <source>
        <dbReference type="SMART" id="SM00646"/>
    </source>
</evidence>
<dbReference type="InterPro" id="IPR002508">
    <property type="entry name" value="MurNAc-LAA_cat"/>
</dbReference>
<evidence type="ECO:0000256" key="1">
    <source>
        <dbReference type="ARBA" id="ARBA00001561"/>
    </source>
</evidence>
<proteinExistence type="predicted"/>
<organism evidence="6 7">
    <name type="scientific">Mucilaginibacter terrae</name>
    <dbReference type="NCBI Taxonomy" id="1955052"/>
    <lineage>
        <taxon>Bacteria</taxon>
        <taxon>Pseudomonadati</taxon>
        <taxon>Bacteroidota</taxon>
        <taxon>Sphingobacteriia</taxon>
        <taxon>Sphingobacteriales</taxon>
        <taxon>Sphingobacteriaceae</taxon>
        <taxon>Mucilaginibacter</taxon>
    </lineage>
</organism>
<name>A0ABU3GZ99_9SPHI</name>
<reference evidence="7" key="1">
    <citation type="submission" date="2023-07" db="EMBL/GenBank/DDBJ databases">
        <title>Functional and genomic diversity of the sorghum phyllosphere microbiome.</title>
        <authorList>
            <person name="Shade A."/>
        </authorList>
    </citation>
    <scope>NUCLEOTIDE SEQUENCE [LARGE SCALE GENOMIC DNA]</scope>
    <source>
        <strain evidence="7">SORGH_AS_0422</strain>
    </source>
</reference>
<protein>
    <recommendedName>
        <fullName evidence="2">N-acetylmuramoyl-L-alanine amidase</fullName>
        <ecNumber evidence="2">3.5.1.28</ecNumber>
    </recommendedName>
</protein>
<accession>A0ABU3GZ99</accession>
<dbReference type="InterPro" id="IPR050695">
    <property type="entry name" value="N-acetylmuramoyl_amidase_3"/>
</dbReference>
<comment type="catalytic activity">
    <reaction evidence="1">
        <text>Hydrolyzes the link between N-acetylmuramoyl residues and L-amino acid residues in certain cell-wall glycopeptides.</text>
        <dbReference type="EC" id="3.5.1.28"/>
    </reaction>
</comment>
<dbReference type="SUPFAM" id="SSF53187">
    <property type="entry name" value="Zn-dependent exopeptidases"/>
    <property type="match status" value="1"/>
</dbReference>
<evidence type="ECO:0000313" key="6">
    <source>
        <dbReference type="EMBL" id="MDT3404995.1"/>
    </source>
</evidence>
<keyword evidence="4" id="KW-1133">Transmembrane helix</keyword>
<evidence type="ECO:0000313" key="7">
    <source>
        <dbReference type="Proteomes" id="UP001258315"/>
    </source>
</evidence>
<feature type="domain" description="MurNAc-LAA" evidence="5">
    <location>
        <begin position="107"/>
        <end position="276"/>
    </location>
</feature>
<evidence type="ECO:0000256" key="4">
    <source>
        <dbReference type="SAM" id="Phobius"/>
    </source>
</evidence>
<gene>
    <name evidence="6" type="ORF">QE417_004067</name>
</gene>
<keyword evidence="4" id="KW-0472">Membrane</keyword>
<dbReference type="EMBL" id="JAVLVU010000001">
    <property type="protein sequence ID" value="MDT3404995.1"/>
    <property type="molecule type" value="Genomic_DNA"/>
</dbReference>
<dbReference type="Pfam" id="PF01520">
    <property type="entry name" value="Amidase_3"/>
    <property type="match status" value="1"/>
</dbReference>
<dbReference type="RefSeq" id="WP_311952964.1">
    <property type="nucleotide sequence ID" value="NZ_JAVLVU010000001.1"/>
</dbReference>
<keyword evidence="4" id="KW-0812">Transmembrane</keyword>
<dbReference type="Gene3D" id="3.40.630.40">
    <property type="entry name" value="Zn-dependent exopeptidases"/>
    <property type="match status" value="1"/>
</dbReference>
<evidence type="ECO:0000256" key="2">
    <source>
        <dbReference type="ARBA" id="ARBA00011901"/>
    </source>
</evidence>
<dbReference type="Proteomes" id="UP001258315">
    <property type="component" value="Unassembled WGS sequence"/>
</dbReference>
<dbReference type="SMART" id="SM00646">
    <property type="entry name" value="Ami_3"/>
    <property type="match status" value="1"/>
</dbReference>
<sequence length="285" mass="31559">MKNKAFNIYIYGFLALVICFINFSFTSKHPGKQDTIPPGGGFRIKTIVIDAGHGGKAAGASGEYSLEKNVTLALALKLQKAMQKELKDVNILMTRTTDVFVANGSRAVMANENKANIYISLHCNSLPNVRKVVNGKTVSVQNRSGKGVLILVNRIGRSNEQVAAIRENEYAEEEEKMSKTKAVEIDPVQAIILNAKRDTYRKQSIHLAKLINTEFTDTDNRNSLGVIEQGVQVLANTAMPSLLVETGFINNPEEEDYLNSEEGQNEIVNSIIRAVKKYKSELEQR</sequence>
<dbReference type="CDD" id="cd02696">
    <property type="entry name" value="MurNAc-LAA"/>
    <property type="match status" value="1"/>
</dbReference>
<dbReference type="GO" id="GO:0008745">
    <property type="term" value="F:N-acetylmuramoyl-L-alanine amidase activity"/>
    <property type="evidence" value="ECO:0007669"/>
    <property type="project" value="UniProtKB-EC"/>
</dbReference>
<dbReference type="PANTHER" id="PTHR30404">
    <property type="entry name" value="N-ACETYLMURAMOYL-L-ALANINE AMIDASE"/>
    <property type="match status" value="1"/>
</dbReference>
<evidence type="ECO:0000256" key="3">
    <source>
        <dbReference type="ARBA" id="ARBA00022801"/>
    </source>
</evidence>
<dbReference type="EC" id="3.5.1.28" evidence="2"/>
<keyword evidence="3 6" id="KW-0378">Hydrolase</keyword>
<keyword evidence="7" id="KW-1185">Reference proteome</keyword>
<feature type="transmembrane region" description="Helical" evidence="4">
    <location>
        <begin position="6"/>
        <end position="25"/>
    </location>
</feature>
<comment type="caution">
    <text evidence="6">The sequence shown here is derived from an EMBL/GenBank/DDBJ whole genome shotgun (WGS) entry which is preliminary data.</text>
</comment>
<dbReference type="PANTHER" id="PTHR30404:SF0">
    <property type="entry name" value="N-ACETYLMURAMOYL-L-ALANINE AMIDASE AMIC"/>
    <property type="match status" value="1"/>
</dbReference>